<proteinExistence type="predicted"/>
<gene>
    <name evidence="2" type="ORF">AYL99_10983</name>
</gene>
<evidence type="ECO:0000313" key="2">
    <source>
        <dbReference type="EMBL" id="OAP54535.1"/>
    </source>
</evidence>
<evidence type="ECO:0000313" key="3">
    <source>
        <dbReference type="Proteomes" id="UP000078343"/>
    </source>
</evidence>
<sequence>MEHLLAPDGAARIDIPYIETQEFEAHQTTRVDVLENFKSYIERSGWQRNPQTGDVDFSNRSPREILQHLQTWLYFGCLVSVFRKVGVTVCTGDFLDSHPTRQGQRVVCTNKLQGFVGKWAQYEGFATGPVVPRDFSNPKYLRGENIKEILNYTFWYLGVYGRQIGRFPEPYRCRAKLIELSIMAMGESLCSALTVIYGYESSHMPTWGPSPVLDARLKRNGWCPSDSPFFPESMTKAAISADYYFGGRRCPWDQRDHSTCGAAICNQYLEIVEQEAYKQIHSFKGCPCARVPVPSSMTSLVDQGQIPVVHWDGNKLHVSAVDAQTKYVAISHVWSDGLGTDYSANALPACQLSRLQSLVHELYAAEPLSVPRARRLDGMVPFWLDSLCVPVGTEYENLRTKAIGKMAEIYRQADRVLVLDSHVLKLPRSADMVDKFLQIHLSKWHHRLWTMQEGHLARSLFFQFQDGAQSLHDMGETALQSLDRYAPESLCSPVRLLCATELEAFYRYFEVAKASGTSIQKRMRSCAKYLRSRQTSRLEDESVCVANILDLDAAKVLVCKDSDMRMARFYDLVGQFDPQIIFHDHPRLPLPGYRWAPRSFLHQLSDFIPIREGGGVEDNALDGWLIPGAGGLPVRFPGFEFGCHGLPPVDMPFLVRASNLPIHLQWTFMNKSAWWACTYELKLTEMLPGLESLDVRPIGGHYRRYVVILPVEFHPDALPVKGIVGIMDPNVPPHPMMLPGTPMAAWTTLDVGLPGNQRPCYSTPNGIPIQYLGRVHVSLPAAEAIARVAPFGMASAYGREQECIVLVHGLAGDALLAWKSPATGTVWPQDELPFYPGLDNSSIRVLSFGYNANPVTLVNNSAGINTIDDNANNLLGDLVDLRGGPDAVNRPVIFVGHNYGGLVIMNDDLFWHTQALNISHTNDIQGTQPELAAISKANIGVLFLGTPHKGSDPTVWAHVQTRFSPLQVSSYSLAVMAAISTGSPLLASIEAAFTRGPITRMEVFSFFEGQPSRMNPITLPPFQIVW</sequence>
<evidence type="ECO:0000259" key="1">
    <source>
        <dbReference type="Pfam" id="PF06985"/>
    </source>
</evidence>
<name>A0A178Z652_9EURO</name>
<keyword evidence="3" id="KW-1185">Reference proteome</keyword>
<dbReference type="Proteomes" id="UP000078343">
    <property type="component" value="Unassembled WGS sequence"/>
</dbReference>
<reference evidence="2 3" key="1">
    <citation type="submission" date="2016-04" db="EMBL/GenBank/DDBJ databases">
        <title>Draft genome of Fonsecaea erecta CBS 125763.</title>
        <authorList>
            <person name="Weiss V.A."/>
            <person name="Vicente V.A."/>
            <person name="Raittz R.T."/>
            <person name="Moreno L.F."/>
            <person name="De Souza E.M."/>
            <person name="Pedrosa F.O."/>
            <person name="Steffens M.B."/>
            <person name="Faoro H."/>
            <person name="Tadra-Sfeir M.Z."/>
            <person name="Najafzadeh M.J."/>
            <person name="Felipe M.S."/>
            <person name="Teixeira M."/>
            <person name="Sun J."/>
            <person name="Xi L."/>
            <person name="Gomes R."/>
            <person name="De Azevedo C.M."/>
            <person name="Salgado C.G."/>
            <person name="Da Silva M.B."/>
            <person name="Nascimento M.F."/>
            <person name="Queiroz-Telles F."/>
            <person name="Attili D.S."/>
            <person name="Gorbushina A."/>
        </authorList>
    </citation>
    <scope>NUCLEOTIDE SEQUENCE [LARGE SCALE GENOMIC DNA]</scope>
    <source>
        <strain evidence="2 3">CBS 125763</strain>
    </source>
</reference>
<dbReference type="OrthoDB" id="2426273at2759"/>
<protein>
    <recommendedName>
        <fullName evidence="1">Heterokaryon incompatibility domain-containing protein</fullName>
    </recommendedName>
</protein>
<dbReference type="GeneID" id="30015151"/>
<dbReference type="Gene3D" id="3.40.50.1820">
    <property type="entry name" value="alpha/beta hydrolase"/>
    <property type="match status" value="1"/>
</dbReference>
<organism evidence="2 3">
    <name type="scientific">Fonsecaea erecta</name>
    <dbReference type="NCBI Taxonomy" id="1367422"/>
    <lineage>
        <taxon>Eukaryota</taxon>
        <taxon>Fungi</taxon>
        <taxon>Dikarya</taxon>
        <taxon>Ascomycota</taxon>
        <taxon>Pezizomycotina</taxon>
        <taxon>Eurotiomycetes</taxon>
        <taxon>Chaetothyriomycetidae</taxon>
        <taxon>Chaetothyriales</taxon>
        <taxon>Herpotrichiellaceae</taxon>
        <taxon>Fonsecaea</taxon>
    </lineage>
</organism>
<feature type="domain" description="Heterokaryon incompatibility" evidence="1">
    <location>
        <begin position="327"/>
        <end position="419"/>
    </location>
</feature>
<dbReference type="PANTHER" id="PTHR39596:SF2">
    <property type="entry name" value="HET DOMAIN PROTEIN (AFU_ORTHOLOGUE AFUA_1G17550)-RELATED"/>
    <property type="match status" value="1"/>
</dbReference>
<dbReference type="InterPro" id="IPR010730">
    <property type="entry name" value="HET"/>
</dbReference>
<dbReference type="InterPro" id="IPR029058">
    <property type="entry name" value="AB_hydrolase_fold"/>
</dbReference>
<comment type="caution">
    <text evidence="2">The sequence shown here is derived from an EMBL/GenBank/DDBJ whole genome shotgun (WGS) entry which is preliminary data.</text>
</comment>
<dbReference type="EMBL" id="LVYI01000013">
    <property type="protein sequence ID" value="OAP54535.1"/>
    <property type="molecule type" value="Genomic_DNA"/>
</dbReference>
<dbReference type="Pfam" id="PF06985">
    <property type="entry name" value="HET"/>
    <property type="match status" value="1"/>
</dbReference>
<dbReference type="AlphaFoldDB" id="A0A178Z652"/>
<dbReference type="SUPFAM" id="SSF53474">
    <property type="entry name" value="alpha/beta-Hydrolases"/>
    <property type="match status" value="1"/>
</dbReference>
<dbReference type="RefSeq" id="XP_018687902.1">
    <property type="nucleotide sequence ID" value="XM_018842489.1"/>
</dbReference>
<dbReference type="PANTHER" id="PTHR39596">
    <property type="match status" value="1"/>
</dbReference>
<accession>A0A178Z652</accession>